<dbReference type="EMBL" id="VEPZ02001782">
    <property type="protein sequence ID" value="KAE8654923.1"/>
    <property type="molecule type" value="Genomic_DNA"/>
</dbReference>
<evidence type="ECO:0000313" key="1">
    <source>
        <dbReference type="EMBL" id="KAE8654923.1"/>
    </source>
</evidence>
<keyword evidence="2" id="KW-1185">Reference proteome</keyword>
<evidence type="ECO:0000313" key="2">
    <source>
        <dbReference type="Proteomes" id="UP000436088"/>
    </source>
</evidence>
<reference evidence="1" key="1">
    <citation type="submission" date="2019-09" db="EMBL/GenBank/DDBJ databases">
        <title>Draft genome information of white flower Hibiscus syriacus.</title>
        <authorList>
            <person name="Kim Y.-M."/>
        </authorList>
    </citation>
    <scope>NUCLEOTIDE SEQUENCE [LARGE SCALE GENOMIC DNA]</scope>
    <source>
        <strain evidence="1">YM2019G1</strain>
    </source>
</reference>
<accession>A0A6A2WA58</accession>
<organism evidence="1 2">
    <name type="scientific">Hibiscus syriacus</name>
    <name type="common">Rose of Sharon</name>
    <dbReference type="NCBI Taxonomy" id="106335"/>
    <lineage>
        <taxon>Eukaryota</taxon>
        <taxon>Viridiplantae</taxon>
        <taxon>Streptophyta</taxon>
        <taxon>Embryophyta</taxon>
        <taxon>Tracheophyta</taxon>
        <taxon>Spermatophyta</taxon>
        <taxon>Magnoliopsida</taxon>
        <taxon>eudicotyledons</taxon>
        <taxon>Gunneridae</taxon>
        <taxon>Pentapetalae</taxon>
        <taxon>rosids</taxon>
        <taxon>malvids</taxon>
        <taxon>Malvales</taxon>
        <taxon>Malvaceae</taxon>
        <taxon>Malvoideae</taxon>
        <taxon>Hibiscus</taxon>
    </lineage>
</organism>
<comment type="caution">
    <text evidence="1">The sequence shown here is derived from an EMBL/GenBank/DDBJ whole genome shotgun (WGS) entry which is preliminary data.</text>
</comment>
<dbReference type="Proteomes" id="UP000436088">
    <property type="component" value="Unassembled WGS sequence"/>
</dbReference>
<gene>
    <name evidence="1" type="ORF">F3Y22_tig00117034pilonHSYRG00197</name>
</gene>
<dbReference type="AlphaFoldDB" id="A0A6A2WA58"/>
<name>A0A6A2WA58_HIBSY</name>
<sequence>MMSNTLLRSTIKTKLGSYIKNAAAYRNSMDRPLKGALLARLYSTEPSLQKEDSDFKDVTGFKGHDMLAPFTAGWQTTDLNPLL</sequence>
<proteinExistence type="predicted"/>
<protein>
    <submittedName>
        <fullName evidence="1">Uncharacterized protein</fullName>
    </submittedName>
</protein>